<dbReference type="Gene3D" id="1.10.645.10">
    <property type="entry name" value="Cytochrome-c3 Hydrogenase, chain B"/>
    <property type="match status" value="2"/>
</dbReference>
<evidence type="ECO:0000256" key="1">
    <source>
        <dbReference type="PIRSR" id="PIRSR601501-1"/>
    </source>
</evidence>
<gene>
    <name evidence="2" type="ORF">IPJ48_04405</name>
</gene>
<name>A0A9D7FB34_9RHOO</name>
<comment type="cofactor">
    <cofactor evidence="1">
        <name>Ni(2+)</name>
        <dbReference type="ChEBI" id="CHEBI:49786"/>
    </cofactor>
</comment>
<proteinExistence type="predicted"/>
<comment type="caution">
    <text evidence="2">The sequence shown here is derived from an EMBL/GenBank/DDBJ whole genome shotgun (WGS) entry which is preliminary data.</text>
</comment>
<accession>A0A9D7FB34</accession>
<evidence type="ECO:0000313" key="3">
    <source>
        <dbReference type="Proteomes" id="UP000886602"/>
    </source>
</evidence>
<keyword evidence="1" id="KW-0479">Metal-binding</keyword>
<dbReference type="InterPro" id="IPR001501">
    <property type="entry name" value="Ni-dep_hyd_lsu"/>
</dbReference>
<sequence>MSTAFDAGSVRIRVQGDGARVIAAQVVSQRPQVARVLKGRQADAAATMVPLVFSLCARAQGVAARLALAAARGDESSPRLDPDIVREVMREHLWRWLLDLPVLFGRPPLRDQFTSAVRAVDVGDGEAVQALLAAPEMSRLIESIMALEQPAQQASALLHIDSAQSSLTDWPQLGDELCQTPTWRGQATETGAYARSSGTSVSVSGAFAVRWLARLAELEAWARGAQQIGAGGTASATAVAPGVGRALVETARGLLMHELVLEGDRVADYRIVAPTEWNFHPRGPLSGWLIGRPCADAAELRRFAAQAVAALDPCVRWELTLESLQQM</sequence>
<keyword evidence="1" id="KW-0533">Nickel</keyword>
<keyword evidence="1" id="KW-0460">Magnesium</keyword>
<organism evidence="2 3">
    <name type="scientific">Candidatus Propionivibrio dominans</name>
    <dbReference type="NCBI Taxonomy" id="2954373"/>
    <lineage>
        <taxon>Bacteria</taxon>
        <taxon>Pseudomonadati</taxon>
        <taxon>Pseudomonadota</taxon>
        <taxon>Betaproteobacteria</taxon>
        <taxon>Rhodocyclales</taxon>
        <taxon>Rhodocyclaceae</taxon>
        <taxon>Propionivibrio</taxon>
    </lineage>
</organism>
<dbReference type="AlphaFoldDB" id="A0A9D7FB34"/>
<dbReference type="PANTHER" id="PTHR42958:SF4">
    <property type="entry name" value="HYDROGENASE EXPRESSION_FORMATION PROTEIN HUPK"/>
    <property type="match status" value="1"/>
</dbReference>
<feature type="binding site" evidence="1">
    <location>
        <position position="271"/>
    </location>
    <ligand>
        <name>Mg(2+)</name>
        <dbReference type="ChEBI" id="CHEBI:18420"/>
    </ligand>
</feature>
<dbReference type="InterPro" id="IPR029014">
    <property type="entry name" value="NiFe-Hase_large"/>
</dbReference>
<reference evidence="2" key="1">
    <citation type="submission" date="2020-10" db="EMBL/GenBank/DDBJ databases">
        <title>Connecting structure to function with the recovery of over 1000 high-quality activated sludge metagenome-assembled genomes encoding full-length rRNA genes using long-read sequencing.</title>
        <authorList>
            <person name="Singleton C.M."/>
            <person name="Petriglieri F."/>
            <person name="Kristensen J.M."/>
            <person name="Kirkegaard R.H."/>
            <person name="Michaelsen T.Y."/>
            <person name="Andersen M.H."/>
            <person name="Karst S.M."/>
            <person name="Dueholm M.S."/>
            <person name="Nielsen P.H."/>
            <person name="Albertsen M."/>
        </authorList>
    </citation>
    <scope>NUCLEOTIDE SEQUENCE</scope>
    <source>
        <strain evidence="2">EsbW_18-Q3-R4-48_MAXAC.044</strain>
    </source>
</reference>
<dbReference type="EMBL" id="JADJNC010000006">
    <property type="protein sequence ID" value="MBK7422382.1"/>
    <property type="molecule type" value="Genomic_DNA"/>
</dbReference>
<dbReference type="Pfam" id="PF00374">
    <property type="entry name" value="NiFeSe_Hases"/>
    <property type="match status" value="1"/>
</dbReference>
<dbReference type="PANTHER" id="PTHR42958">
    <property type="entry name" value="HYDROGENASE-2 LARGE CHAIN"/>
    <property type="match status" value="1"/>
</dbReference>
<protein>
    <submittedName>
        <fullName evidence="2">Nickel-dependent hydrogenase large subunit</fullName>
    </submittedName>
</protein>
<dbReference type="GO" id="GO:0016151">
    <property type="term" value="F:nickel cation binding"/>
    <property type="evidence" value="ECO:0007669"/>
    <property type="project" value="InterPro"/>
</dbReference>
<dbReference type="Proteomes" id="UP000886602">
    <property type="component" value="Unassembled WGS sequence"/>
</dbReference>
<evidence type="ECO:0000313" key="2">
    <source>
        <dbReference type="EMBL" id="MBK7422382.1"/>
    </source>
</evidence>
<feature type="binding site" evidence="1">
    <location>
        <position position="314"/>
    </location>
    <ligand>
        <name>Ni(2+)</name>
        <dbReference type="ChEBI" id="CHEBI:49786"/>
    </ligand>
</feature>
<dbReference type="SUPFAM" id="SSF56762">
    <property type="entry name" value="HydB/Nqo4-like"/>
    <property type="match status" value="1"/>
</dbReference>
<dbReference type="InterPro" id="IPR050867">
    <property type="entry name" value="NiFe/NiFeSe_hydrgnase_LSU"/>
</dbReference>